<dbReference type="EMBL" id="JAJSOF020000023">
    <property type="protein sequence ID" value="KAJ4435672.1"/>
    <property type="molecule type" value="Genomic_DNA"/>
</dbReference>
<gene>
    <name evidence="1" type="ORF">ANN_18288</name>
</gene>
<protein>
    <submittedName>
        <fullName evidence="1">Uncharacterized protein</fullName>
    </submittedName>
</protein>
<proteinExistence type="predicted"/>
<sequence length="154" mass="17115">MSPGSSTESYPAFARIRLWEIPGKNLNQVVRPPQRSARKHAIALRLSEATVRSRALRLLSLGPLEGVKGKVRLVTSWGHCVHNSALNVTLASLSSWADDDPNLAIKLEFSPAQRCNLDRARTMQITFLQCYVPAPYLVTYDINVTCNEAILQDV</sequence>
<accession>A0ABQ8SNC2</accession>
<dbReference type="Proteomes" id="UP001148838">
    <property type="component" value="Unassembled WGS sequence"/>
</dbReference>
<evidence type="ECO:0000313" key="2">
    <source>
        <dbReference type="Proteomes" id="UP001148838"/>
    </source>
</evidence>
<evidence type="ECO:0000313" key="1">
    <source>
        <dbReference type="EMBL" id="KAJ4435672.1"/>
    </source>
</evidence>
<organism evidence="1 2">
    <name type="scientific">Periplaneta americana</name>
    <name type="common">American cockroach</name>
    <name type="synonym">Blatta americana</name>
    <dbReference type="NCBI Taxonomy" id="6978"/>
    <lineage>
        <taxon>Eukaryota</taxon>
        <taxon>Metazoa</taxon>
        <taxon>Ecdysozoa</taxon>
        <taxon>Arthropoda</taxon>
        <taxon>Hexapoda</taxon>
        <taxon>Insecta</taxon>
        <taxon>Pterygota</taxon>
        <taxon>Neoptera</taxon>
        <taxon>Polyneoptera</taxon>
        <taxon>Dictyoptera</taxon>
        <taxon>Blattodea</taxon>
        <taxon>Blattoidea</taxon>
        <taxon>Blattidae</taxon>
        <taxon>Blattinae</taxon>
        <taxon>Periplaneta</taxon>
    </lineage>
</organism>
<reference evidence="1 2" key="1">
    <citation type="journal article" date="2022" name="Allergy">
        <title>Genome assembly and annotation of Periplaneta americana reveal a comprehensive cockroach allergen profile.</title>
        <authorList>
            <person name="Wang L."/>
            <person name="Xiong Q."/>
            <person name="Saelim N."/>
            <person name="Wang L."/>
            <person name="Nong W."/>
            <person name="Wan A.T."/>
            <person name="Shi M."/>
            <person name="Liu X."/>
            <person name="Cao Q."/>
            <person name="Hui J.H.L."/>
            <person name="Sookrung N."/>
            <person name="Leung T.F."/>
            <person name="Tungtrongchitr A."/>
            <person name="Tsui S.K.W."/>
        </authorList>
    </citation>
    <scope>NUCLEOTIDE SEQUENCE [LARGE SCALE GENOMIC DNA]</scope>
    <source>
        <strain evidence="1">PWHHKU_190912</strain>
    </source>
</reference>
<comment type="caution">
    <text evidence="1">The sequence shown here is derived from an EMBL/GenBank/DDBJ whole genome shotgun (WGS) entry which is preliminary data.</text>
</comment>
<keyword evidence="2" id="KW-1185">Reference proteome</keyword>
<name>A0ABQ8SNC2_PERAM</name>